<evidence type="ECO:0000256" key="1">
    <source>
        <dbReference type="ARBA" id="ARBA00007806"/>
    </source>
</evidence>
<feature type="domain" description="Glycosyl hydrolase family 31 C-terminal" evidence="7">
    <location>
        <begin position="717"/>
        <end position="806"/>
    </location>
</feature>
<dbReference type="InterPro" id="IPR030458">
    <property type="entry name" value="Glyco_hydro_31_AS"/>
</dbReference>
<dbReference type="CDD" id="cd06602">
    <property type="entry name" value="GH31_MGAM_SI_GAA"/>
    <property type="match status" value="3"/>
</dbReference>
<dbReference type="RefSeq" id="XP_055886706.1">
    <property type="nucleotide sequence ID" value="XM_056030731.1"/>
</dbReference>
<dbReference type="GeneID" id="106063545"/>
<dbReference type="RefSeq" id="XP_055886705.1">
    <property type="nucleotide sequence ID" value="XM_056030730.1"/>
</dbReference>
<dbReference type="Pfam" id="PF21365">
    <property type="entry name" value="Glyco_hydro_31_3rd"/>
    <property type="match status" value="3"/>
</dbReference>
<dbReference type="SUPFAM" id="SSF51445">
    <property type="entry name" value="(Trans)glycosidases"/>
    <property type="match status" value="3"/>
</dbReference>
<dbReference type="OrthoDB" id="1334205at2759"/>
<dbReference type="SUPFAM" id="SSF74650">
    <property type="entry name" value="Galactose mutarotase-like"/>
    <property type="match status" value="3"/>
</dbReference>
<feature type="domain" description="Glycoside hydrolase family 31 TIM barrel" evidence="6">
    <location>
        <begin position="1209"/>
        <end position="1595"/>
    </location>
</feature>
<dbReference type="PANTHER" id="PTHR22762:SF133">
    <property type="entry name" value="P-TYPE DOMAIN-CONTAINING PROTEIN"/>
    <property type="match status" value="1"/>
</dbReference>
<feature type="domain" description="Glycosyl hydrolase family 31 C-terminal" evidence="7">
    <location>
        <begin position="2490"/>
        <end position="2579"/>
    </location>
</feature>
<evidence type="ECO:0000259" key="7">
    <source>
        <dbReference type="Pfam" id="PF21365"/>
    </source>
</evidence>
<comment type="similarity">
    <text evidence="1">Belongs to the glycosyl hydrolase 31 family.</text>
</comment>
<keyword evidence="8" id="KW-1185">Reference proteome</keyword>
<dbReference type="InterPro" id="IPR048395">
    <property type="entry name" value="Glyco_hydro_31_C"/>
</dbReference>
<dbReference type="InterPro" id="IPR017853">
    <property type="entry name" value="GH"/>
</dbReference>
<accession>A0A9W3AHF3</accession>
<dbReference type="Proteomes" id="UP001165740">
    <property type="component" value="Chromosome 5"/>
</dbReference>
<keyword evidence="2" id="KW-0378">Hydrolase</keyword>
<sequence>MGKYITKTRLKIIVAILIVIAIVIAIAVPLSLRSSGGDDGPSVPDKRPFRVTCYPEAEGNPSLIDKAECERRGCLYYTNPIECVFVDGKNVLEASNVTNTTFGYQVKLKQSGDNPFGGNIRDWVFHYENRGENVLRFTLDTQDGKRYKVPKVMNLQEASSSTPKYTLNITSLKNFSFNIKRVSTGTTLFDIGVGPGSLVLSDQFLQITTKLPSTNVYGLGEHVHDYFKHEMNKTWTSFARDQPPSWDAMANLYGTHPFYTCVEDALGNTHGILLLNSNAQEYSFSDLPSLTFRTIGGILDFYIFLGPSPEEVIQQYTAVIGRPVMPPYWALGFQLCRYDYQNISNLKEAVDSTARYEIPHDVQYVDIDHMDTQKIFTVDHKRFPNLNDYFKELQKGGMRIIYILDPCMISNETDYYPYEEMKRNNCNIKWAPNVTVPDDAKDTDGALLGYVWPQGKTVFPDYLKISTKAVWKKLIVDYRNNLTFDGLWIDMNEPASFGTNEERPFNWPENVKPYWSLQCPKNFKEDPPYRPKAAYLWDTKNRKGRLSDKTICMSTVQGDNDEYSHYDVHNLYGWSQSDVTLDAVREATGERGIVISRSTFPGSGQWVGHWLGDNVSQWKDMLSSIIGLLEFNLFGIPYIGADICGFFENTTEELCLRWMQLGAFYTFSRNHNTKGPIPQGPGQLGDDVGFASRDIMRVRYQLLPYLYTLFYYAHTKGSTVIRPLHHEFPTDKIALAIDRQFLWGSCLLISPILEQGQTSLQYYLPRGTWYNYFTHDGETLSEGLYKSISVNKTSKPMLHLRGGCVIIQQDYANNTHYSRQKPLTIVATLDEFGIAAGNFYWDDGVSIDSIEKKKFYLADITVNNYQLSLTVQQLPPEAEWNKIRFKKALLMGITNTVRHVTHKGTALAFRQSGQVLEVDLPDLPMTSDFSIGWLDGLDCFPEAEGNAANINQSKCEARGCSFYEDPVACRYNGSYGLSGSLFTPTQHGFTVNLNQKGKAPFGGDVTEWIFSYENRGQNVARFTFDTPDGKRYKVPKHMNLSPPADQSTLNYEFKITNFENFAFQIVRASTKTVIFDIGVGPGSLVLSDQFLQITTKLPSTNVYGLGEHVHDHFKHDMNKTWTSFARDQPPSWDAMANLYGVHPFYTCVEDSEGNTHGILMLNSNAQEYSFTPLPSLTFRTIGGILDFYIFMGSSPEEVIQQYTQVIGRPVMPPYWALGFQLCRYDYHNISNLIEAVESTARYSIPHDVQYVDIDHMDTQKIFTVDHKNFPNLNEYFHKLQSGGMRIIYILDPCMISNETDYEPYIQMKKYGCNIKWDPSVQPSNDSRDSDNALLGYVWPQGKTVFPDYLKQSTKMIWKNLIVNYRKNLTFDGIWIDMNEPASFGTNEERPFNWPENVKPYWSLQCPKNLKEDPPYRPKAAYLWDRDNKKGRLSDKTICMSTVQGDNDEYSHYDVHSLYGWSQSDTTLDAVREATGERGMVISRSTFPGSGQWVGHWLGDNVSQWKDMLSSIIGLLEFNLFGIPYIGADICGFFENTTEELCLRWMQLGAFYTFSRNHNTKGPIPQGPGQLGDTVGLVSRDIMRVRYRLLPYLYTLFFEAHTKGSTVIRPMHHEYPTDQMALSIDKQFMWGSCLLISPILNEGQTILEYYLPKGKWYDYFKQEGEVYSKGELKSVDVNITSMPMLHLRGGCIIVEQDYANNTHYSRQNHLTIVAALDSNGQASGKLFWDDGVSNDFLESGNYYLATIKVENSALTLKVDHNTSSVNSWDNLTFTKAVVLGVNMPVQYVILQDQELYYNQTGELLEIDLSNIPMRDAFQLTWYHGMDCFPEAEGNFDAVIDQECLMRGCYYNSDLEICSYNWSSYNLEAVNVTYTDFGLVADLKQVGPMAPFGGDIKDWVFKFENQGDNVAHFSFDSKDGKRYKVPKAMNLPMKSTTPKYDIVITDAKYFRFQIIRSSTKTVIFDIGVGPGGLVLSDQFLQITTKLPSTNVYGLGEHVHDHFKHEMNKTWTSFARDQPPSWDAMANLYGVHPFYTCVEDNDGNTHGILLLNSNAQEYAFSDLPSLTFRTIGGILDFYLFMGSSPEEVIQQYTGVIGRPVMPPYWALGFQLCRYDYHNISNLKEAVDSTARYDIPHDVQYVDIDHMDTQKIFTVDEKRFPGLNDYFKSLNDGGMRIIYILDPCMISNETDYYPYEEMKRNNCNIKWAPNVTVPDDAKDTDGALLGYVWPQGKTVFPDYFKDSTKTVWKKLIVDYRKNLTFDGLWIDMNEPASFGTNEDRPFNWPAEVKPYWSLKCPNNSIEDPPYRPKAAYRWDSDNKKGRLSDKTICMSTVQGDNDMYSHYDVHSLYGWSQSDVTLDAVREATGERGMVISRSTFPGSGQWVGHWLGDNVSQWKDMFSSIIGLLEFNLFGIPYIGADICGFFENTTEELCLRWMQLGAFYTFSRNHNTKGPIPQGPGQLGDRVGNASRDIMRIRYQLLPYLYTLFYEAHTEGSTVIRPLHHEYPTDQIALNIEKQFLWGSSLLISPILEQGQTVLEYYLPKGKWYNYYSHEGETLKEGSLKVTSVNITSKPLLHLRGGHIVVQQKYANNTHFSRKNPLQILAALSETGEAIGSLYWDDGISIDSIDDGLYYLLNVTVQTNTLTVSVHHKPREEKDWGNIHYERATLLGVEKRVNLVTLEGRSLSFSYINKVLEIDLGSQNLPLTRNFTLKWF</sequence>
<evidence type="ECO:0000256" key="5">
    <source>
        <dbReference type="SAM" id="Phobius"/>
    </source>
</evidence>
<keyword evidence="5" id="KW-1133">Transmembrane helix</keyword>
<dbReference type="OMA" id="AQHVWIN"/>
<dbReference type="Gene3D" id="2.60.40.1180">
    <property type="entry name" value="Golgi alpha-mannosidase II"/>
    <property type="match status" value="6"/>
</dbReference>
<dbReference type="InterPro" id="IPR011013">
    <property type="entry name" value="Gal_mutarotase_sf_dom"/>
</dbReference>
<keyword evidence="4" id="KW-0326">Glycosidase</keyword>
<dbReference type="PROSITE" id="PS00129">
    <property type="entry name" value="GLYCOSYL_HYDROL_F31_1"/>
    <property type="match status" value="3"/>
</dbReference>
<dbReference type="Pfam" id="PF01055">
    <property type="entry name" value="Glyco_hydro_31_2nd"/>
    <property type="match status" value="3"/>
</dbReference>
<dbReference type="Gene3D" id="2.60.40.1760">
    <property type="entry name" value="glycosyl hydrolase (family 31)"/>
    <property type="match status" value="3"/>
</dbReference>
<dbReference type="SUPFAM" id="SSF51011">
    <property type="entry name" value="Glycosyl hydrolase domain"/>
    <property type="match status" value="3"/>
</dbReference>
<keyword evidence="5" id="KW-0472">Membrane</keyword>
<gene>
    <name evidence="9 10 11" type="primary">LOC106063545</name>
</gene>
<protein>
    <submittedName>
        <fullName evidence="9 10">Maltase-glucoamylase-like</fullName>
    </submittedName>
</protein>
<evidence type="ECO:0000256" key="2">
    <source>
        <dbReference type="ARBA" id="ARBA00022801"/>
    </source>
</evidence>
<dbReference type="InterPro" id="IPR013780">
    <property type="entry name" value="Glyco_hydro_b"/>
</dbReference>
<dbReference type="GO" id="GO:0005975">
    <property type="term" value="P:carbohydrate metabolic process"/>
    <property type="evidence" value="ECO:0007669"/>
    <property type="project" value="InterPro"/>
</dbReference>
<proteinExistence type="inferred from homology"/>
<dbReference type="FunFam" id="3.20.20.80:FF:000016">
    <property type="entry name" value="Maltase-glucoamylase, intestinal"/>
    <property type="match status" value="3"/>
</dbReference>
<feature type="transmembrane region" description="Helical" evidence="5">
    <location>
        <begin position="12"/>
        <end position="32"/>
    </location>
</feature>
<reference evidence="9 10" key="1">
    <citation type="submission" date="2025-04" db="UniProtKB">
        <authorList>
            <consortium name="RefSeq"/>
        </authorList>
    </citation>
    <scope>IDENTIFICATION</scope>
</reference>
<dbReference type="GO" id="GO:0004558">
    <property type="term" value="F:alpha-1,4-glucosidase activity"/>
    <property type="evidence" value="ECO:0007669"/>
    <property type="project" value="TreeGrafter"/>
</dbReference>
<dbReference type="Gene3D" id="3.20.20.80">
    <property type="entry name" value="Glycosidases"/>
    <property type="match status" value="3"/>
</dbReference>
<evidence type="ECO:0000313" key="10">
    <source>
        <dbReference type="RefSeq" id="XP_055886706.1"/>
    </source>
</evidence>
<evidence type="ECO:0000259" key="6">
    <source>
        <dbReference type="Pfam" id="PF01055"/>
    </source>
</evidence>
<feature type="domain" description="Glycosyl hydrolase family 31 C-terminal" evidence="7">
    <location>
        <begin position="1603"/>
        <end position="1692"/>
    </location>
</feature>
<dbReference type="InterPro" id="IPR000322">
    <property type="entry name" value="Glyco_hydro_31_TIM"/>
</dbReference>
<dbReference type="PANTHER" id="PTHR22762">
    <property type="entry name" value="ALPHA-GLUCOSIDASE"/>
    <property type="match status" value="1"/>
</dbReference>
<evidence type="ECO:0000313" key="8">
    <source>
        <dbReference type="Proteomes" id="UP001165740"/>
    </source>
</evidence>
<dbReference type="GO" id="GO:0030246">
    <property type="term" value="F:carbohydrate binding"/>
    <property type="evidence" value="ECO:0007669"/>
    <property type="project" value="InterPro"/>
</dbReference>
<evidence type="ECO:0000256" key="4">
    <source>
        <dbReference type="ARBA" id="ARBA00023295"/>
    </source>
</evidence>
<feature type="domain" description="Glycoside hydrolase family 31 TIM barrel" evidence="6">
    <location>
        <begin position="2096"/>
        <end position="2482"/>
    </location>
</feature>
<evidence type="ECO:0000313" key="11">
    <source>
        <dbReference type="RefSeq" id="XP_055886707.1"/>
    </source>
</evidence>
<dbReference type="RefSeq" id="XP_055886707.1">
    <property type="nucleotide sequence ID" value="XM_056030732.1"/>
</dbReference>
<evidence type="ECO:0000313" key="9">
    <source>
        <dbReference type="RefSeq" id="XP_055886705.1"/>
    </source>
</evidence>
<keyword evidence="5" id="KW-0812">Transmembrane</keyword>
<dbReference type="CDD" id="cd14752">
    <property type="entry name" value="GH31_N"/>
    <property type="match status" value="3"/>
</dbReference>
<evidence type="ECO:0000256" key="3">
    <source>
        <dbReference type="ARBA" id="ARBA00023180"/>
    </source>
</evidence>
<feature type="domain" description="Glycoside hydrolase family 31 TIM barrel" evidence="6">
    <location>
        <begin position="323"/>
        <end position="709"/>
    </location>
</feature>
<name>A0A9W3AHF3_BIOGL</name>
<organism evidence="8 11">
    <name type="scientific">Biomphalaria glabrata</name>
    <name type="common">Bloodfluke planorb</name>
    <name type="synonym">Freshwater snail</name>
    <dbReference type="NCBI Taxonomy" id="6526"/>
    <lineage>
        <taxon>Eukaryota</taxon>
        <taxon>Metazoa</taxon>
        <taxon>Spiralia</taxon>
        <taxon>Lophotrochozoa</taxon>
        <taxon>Mollusca</taxon>
        <taxon>Gastropoda</taxon>
        <taxon>Heterobranchia</taxon>
        <taxon>Euthyneura</taxon>
        <taxon>Panpulmonata</taxon>
        <taxon>Hygrophila</taxon>
        <taxon>Lymnaeoidea</taxon>
        <taxon>Planorbidae</taxon>
        <taxon>Biomphalaria</taxon>
    </lineage>
</organism>
<keyword evidence="3" id="KW-0325">Glycoprotein</keyword>